<evidence type="ECO:0000256" key="1">
    <source>
        <dbReference type="SAM" id="Phobius"/>
    </source>
</evidence>
<keyword evidence="1" id="KW-0472">Membrane</keyword>
<keyword evidence="1" id="KW-0812">Transmembrane</keyword>
<reference evidence="3" key="1">
    <citation type="submission" date="2014-09" db="EMBL/GenBank/DDBJ databases">
        <authorList>
            <person name="Gomez-Valero L."/>
        </authorList>
    </citation>
    <scope>NUCLEOTIDE SEQUENCE [LARGE SCALE GENOMIC DNA]</scope>
    <source>
        <strain evidence="3">ATCC35250</strain>
    </source>
</reference>
<keyword evidence="3" id="KW-1185">Reference proteome</keyword>
<feature type="transmembrane region" description="Helical" evidence="1">
    <location>
        <begin position="228"/>
        <end position="249"/>
    </location>
</feature>
<dbReference type="EMBL" id="LN681225">
    <property type="protein sequence ID" value="CEK11169.1"/>
    <property type="molecule type" value="Genomic_DNA"/>
</dbReference>
<dbReference type="AlphaFoldDB" id="A0A0A8UWQ0"/>
<evidence type="ECO:0000313" key="2">
    <source>
        <dbReference type="EMBL" id="CEK11169.1"/>
    </source>
</evidence>
<dbReference type="PATRIC" id="fig|449.7.peg.313"/>
<feature type="transmembrane region" description="Helical" evidence="1">
    <location>
        <begin position="388"/>
        <end position="406"/>
    </location>
</feature>
<feature type="transmembrane region" description="Helical" evidence="1">
    <location>
        <begin position="129"/>
        <end position="148"/>
    </location>
</feature>
<evidence type="ECO:0000313" key="3">
    <source>
        <dbReference type="Proteomes" id="UP000032803"/>
    </source>
</evidence>
<evidence type="ECO:0008006" key="4">
    <source>
        <dbReference type="Google" id="ProtNLM"/>
    </source>
</evidence>
<feature type="transmembrane region" description="Helical" evidence="1">
    <location>
        <begin position="304"/>
        <end position="331"/>
    </location>
</feature>
<keyword evidence="1" id="KW-1133">Transmembrane helix</keyword>
<dbReference type="Proteomes" id="UP000032803">
    <property type="component" value="Chromosome I"/>
</dbReference>
<protein>
    <recommendedName>
        <fullName evidence="4">Glycosyltransferase RgtA/B/C/D-like domain-containing protein</fullName>
    </recommendedName>
</protein>
<accession>A0A0A8UWQ0</accession>
<dbReference type="STRING" id="449.LHA_2145"/>
<gene>
    <name evidence="2" type="ORF">LHA_2145</name>
</gene>
<feature type="transmembrane region" description="Helical" evidence="1">
    <location>
        <begin position="46"/>
        <end position="65"/>
    </location>
</feature>
<proteinExistence type="predicted"/>
<feature type="transmembrane region" description="Helical" evidence="1">
    <location>
        <begin position="197"/>
        <end position="216"/>
    </location>
</feature>
<feature type="transmembrane region" description="Helical" evidence="1">
    <location>
        <begin position="160"/>
        <end position="190"/>
    </location>
</feature>
<sequence>MHHQYFVYEQDAYMHLVIASDLLRQGDWYQHFNPRLNAPFGADTHSWTSAITVLLASGGLLLSIFMPLSSALYNWSFWLPIIFFAISAWAMLWVINPLKPSASQQFFVLLAFLFNPFMHSYFIPLRVDYDFFLIPLSIIYWGYLLRFMQTDRISLAITTAIVASLAVWTSISFMLLLLIGLGFLFGLALVKHEIRPYSVAVFLLSLCVGFAVIILLEHRNFLTVAHDVISIVHLIFVLLLTLTFCLYVLLLQNKNRVTKTLFAFTAVLALFLMMNFLFSGFYLGPYNHVDAYLLQHFFPTLSEFYSPFSIDPSLALAILSYFLIGAGYCYFLYLQNSLCGTKLFFLSAATFTILLTIYMYRWVEFAVPLTIILASFILHEIKHSRLSFQLISVAILSALPLFIFSLSNDYFVDSQQLCQQQFYRMLQDKFLEKPQFKKDNIIFVHSNYGPLLLYSTRYSIIATNDHHNPEGLKTSLRFFKASNEEAKQLMQQRNVDLILICPLEQSTAFNPQTSSWLKKIPLPSSYSQWQLYQPN</sequence>
<dbReference type="KEGG" id="lha:LHA_2145"/>
<feature type="transmembrane region" description="Helical" evidence="1">
    <location>
        <begin position="343"/>
        <end position="359"/>
    </location>
</feature>
<name>A0A0A8UWQ0_LEGHA</name>
<feature type="transmembrane region" description="Helical" evidence="1">
    <location>
        <begin position="77"/>
        <end position="96"/>
    </location>
</feature>
<organism evidence="2 3">
    <name type="scientific">Legionella hackeliae</name>
    <dbReference type="NCBI Taxonomy" id="449"/>
    <lineage>
        <taxon>Bacteria</taxon>
        <taxon>Pseudomonadati</taxon>
        <taxon>Pseudomonadota</taxon>
        <taxon>Gammaproteobacteria</taxon>
        <taxon>Legionellales</taxon>
        <taxon>Legionellaceae</taxon>
        <taxon>Legionella</taxon>
    </lineage>
</organism>
<feature type="transmembrane region" description="Helical" evidence="1">
    <location>
        <begin position="102"/>
        <end position="122"/>
    </location>
</feature>
<dbReference type="HOGENOM" id="CLU_508798_0_0_6"/>
<feature type="transmembrane region" description="Helical" evidence="1">
    <location>
        <begin position="261"/>
        <end position="284"/>
    </location>
</feature>